<gene>
    <name evidence="3" type="ORF">ANCCAN_22544</name>
</gene>
<dbReference type="AlphaFoldDB" id="A0A368FLD8"/>
<evidence type="ECO:0000313" key="3">
    <source>
        <dbReference type="EMBL" id="RCN31670.1"/>
    </source>
</evidence>
<reference evidence="3 4" key="1">
    <citation type="submission" date="2014-10" db="EMBL/GenBank/DDBJ databases">
        <title>Draft genome of the hookworm Ancylostoma caninum.</title>
        <authorList>
            <person name="Mitreva M."/>
        </authorList>
    </citation>
    <scope>NUCLEOTIDE SEQUENCE [LARGE SCALE GENOMIC DNA]</scope>
    <source>
        <strain evidence="3 4">Baltimore</strain>
    </source>
</reference>
<protein>
    <submittedName>
        <fullName evidence="3">Uncharacterized protein</fullName>
    </submittedName>
</protein>
<evidence type="ECO:0000256" key="1">
    <source>
        <dbReference type="SAM" id="Phobius"/>
    </source>
</evidence>
<keyword evidence="1" id="KW-0472">Membrane</keyword>
<feature type="transmembrane region" description="Helical" evidence="1">
    <location>
        <begin position="184"/>
        <end position="204"/>
    </location>
</feature>
<accession>A0A368FLD8</accession>
<dbReference type="OrthoDB" id="5775991at2759"/>
<dbReference type="EMBL" id="JOJR01001246">
    <property type="protein sequence ID" value="RCN31670.1"/>
    <property type="molecule type" value="Genomic_DNA"/>
</dbReference>
<keyword evidence="1" id="KW-1133">Transmembrane helix</keyword>
<feature type="chain" id="PRO_5016901685" evidence="2">
    <location>
        <begin position="25"/>
        <end position="248"/>
    </location>
</feature>
<feature type="signal peptide" evidence="2">
    <location>
        <begin position="1"/>
        <end position="24"/>
    </location>
</feature>
<proteinExistence type="predicted"/>
<evidence type="ECO:0000256" key="2">
    <source>
        <dbReference type="SAM" id="SignalP"/>
    </source>
</evidence>
<comment type="caution">
    <text evidence="3">The sequence shown here is derived from an EMBL/GenBank/DDBJ whole genome shotgun (WGS) entry which is preliminary data.</text>
</comment>
<evidence type="ECO:0000313" key="4">
    <source>
        <dbReference type="Proteomes" id="UP000252519"/>
    </source>
</evidence>
<organism evidence="3 4">
    <name type="scientific">Ancylostoma caninum</name>
    <name type="common">Dog hookworm</name>
    <dbReference type="NCBI Taxonomy" id="29170"/>
    <lineage>
        <taxon>Eukaryota</taxon>
        <taxon>Metazoa</taxon>
        <taxon>Ecdysozoa</taxon>
        <taxon>Nematoda</taxon>
        <taxon>Chromadorea</taxon>
        <taxon>Rhabditida</taxon>
        <taxon>Rhabditina</taxon>
        <taxon>Rhabditomorpha</taxon>
        <taxon>Strongyloidea</taxon>
        <taxon>Ancylostomatidae</taxon>
        <taxon>Ancylostomatinae</taxon>
        <taxon>Ancylostoma</taxon>
    </lineage>
</organism>
<sequence>MFLFTALPWMLILLLLIYSRLLEGGDRPNLKFPLGSRRLHDDPLPDPLPSPFGNKVYLKNKLLDNLNSFFPNAAESLEIFGSHEANHRRQPPPPESNSIIDPVSVPGLPRERFFSPIQNLLQNSLDHNPFPTLVPTESPAATSDTPVIKAYLHYASTAFDNYPLAKVEISVLPKKIFGVTEKSGFVSGLLFHLTCSFIRFYLLFTSRFYAYQKYPQKIKFMMISPLFTRTFRRCYTFPLTLLFRGRTR</sequence>
<keyword evidence="2" id="KW-0732">Signal</keyword>
<name>A0A368FLD8_ANCCA</name>
<keyword evidence="1" id="KW-0812">Transmembrane</keyword>
<dbReference type="Proteomes" id="UP000252519">
    <property type="component" value="Unassembled WGS sequence"/>
</dbReference>
<keyword evidence="4" id="KW-1185">Reference proteome</keyword>